<keyword evidence="3" id="KW-1185">Reference proteome</keyword>
<name>A0A0L0FU96_9EUKA</name>
<feature type="region of interest" description="Disordered" evidence="1">
    <location>
        <begin position="121"/>
        <end position="144"/>
    </location>
</feature>
<dbReference type="AlphaFoldDB" id="A0A0L0FU96"/>
<organism evidence="2 3">
    <name type="scientific">Sphaeroforma arctica JP610</name>
    <dbReference type="NCBI Taxonomy" id="667725"/>
    <lineage>
        <taxon>Eukaryota</taxon>
        <taxon>Ichthyosporea</taxon>
        <taxon>Ichthyophonida</taxon>
        <taxon>Sphaeroforma</taxon>
    </lineage>
</organism>
<evidence type="ECO:0000256" key="1">
    <source>
        <dbReference type="SAM" id="MobiDB-lite"/>
    </source>
</evidence>
<dbReference type="Proteomes" id="UP000054560">
    <property type="component" value="Unassembled WGS sequence"/>
</dbReference>
<dbReference type="EMBL" id="KQ242198">
    <property type="protein sequence ID" value="KNC80116.1"/>
    <property type="molecule type" value="Genomic_DNA"/>
</dbReference>
<gene>
    <name evidence="2" type="ORF">SARC_07516</name>
</gene>
<evidence type="ECO:0000313" key="3">
    <source>
        <dbReference type="Proteomes" id="UP000054560"/>
    </source>
</evidence>
<dbReference type="GeneID" id="25908020"/>
<reference evidence="2 3" key="1">
    <citation type="submission" date="2011-02" db="EMBL/GenBank/DDBJ databases">
        <title>The Genome Sequence of Sphaeroforma arctica JP610.</title>
        <authorList>
            <consortium name="The Broad Institute Genome Sequencing Platform"/>
            <person name="Russ C."/>
            <person name="Cuomo C."/>
            <person name="Young S.K."/>
            <person name="Zeng Q."/>
            <person name="Gargeya S."/>
            <person name="Alvarado L."/>
            <person name="Berlin A."/>
            <person name="Chapman S.B."/>
            <person name="Chen Z."/>
            <person name="Freedman E."/>
            <person name="Gellesch M."/>
            <person name="Goldberg J."/>
            <person name="Griggs A."/>
            <person name="Gujja S."/>
            <person name="Heilman E."/>
            <person name="Heiman D."/>
            <person name="Howarth C."/>
            <person name="Mehta T."/>
            <person name="Neiman D."/>
            <person name="Pearson M."/>
            <person name="Roberts A."/>
            <person name="Saif S."/>
            <person name="Shea T."/>
            <person name="Shenoy N."/>
            <person name="Sisk P."/>
            <person name="Stolte C."/>
            <person name="Sykes S."/>
            <person name="White J."/>
            <person name="Yandava C."/>
            <person name="Burger G."/>
            <person name="Gray M.W."/>
            <person name="Holland P.W.H."/>
            <person name="King N."/>
            <person name="Lang F.B.F."/>
            <person name="Roger A.J."/>
            <person name="Ruiz-Trillo I."/>
            <person name="Haas B."/>
            <person name="Nusbaum C."/>
            <person name="Birren B."/>
        </authorList>
    </citation>
    <scope>NUCLEOTIDE SEQUENCE [LARGE SCALE GENOMIC DNA]</scope>
    <source>
        <strain evidence="2 3">JP610</strain>
    </source>
</reference>
<proteinExistence type="predicted"/>
<protein>
    <submittedName>
        <fullName evidence="2">Uncharacterized protein</fullName>
    </submittedName>
</protein>
<sequence>MTTPSSQPLLQPPVPTHLLTKVMGRPIPDKTLHEMDDVTPIATGVPPVLSAFVFLVTLLPSSDSEDTKVVKKHCTGNDEDTSSYDKVVHQDDYSADYDTGECDEFLLLSPEKLKLLHKDLDHPEGFRPRPTPFKCPRRIDEKNR</sequence>
<dbReference type="RefSeq" id="XP_014154018.1">
    <property type="nucleotide sequence ID" value="XM_014298543.1"/>
</dbReference>
<accession>A0A0L0FU96</accession>
<evidence type="ECO:0000313" key="2">
    <source>
        <dbReference type="EMBL" id="KNC80116.1"/>
    </source>
</evidence>